<dbReference type="EMBL" id="JRLW01000017">
    <property type="protein sequence ID" value="KGO87910.1"/>
    <property type="molecule type" value="Genomic_DNA"/>
</dbReference>
<accession>A0A0A2MHW4</accession>
<dbReference type="Pfam" id="PF04307">
    <property type="entry name" value="YdjM"/>
    <property type="match status" value="1"/>
</dbReference>
<dbReference type="PANTHER" id="PTHR40031">
    <property type="entry name" value="HYPOTHETICAL MEMBRANE SPANNING PROTEIN"/>
    <property type="match status" value="1"/>
</dbReference>
<dbReference type="InterPro" id="IPR053170">
    <property type="entry name" value="Transcription_regulator"/>
</dbReference>
<evidence type="ECO:0008006" key="4">
    <source>
        <dbReference type="Google" id="ProtNLM"/>
    </source>
</evidence>
<reference evidence="2 3" key="1">
    <citation type="submission" date="2013-09" db="EMBL/GenBank/DDBJ databases">
        <authorList>
            <person name="Zeng Z."/>
            <person name="Chen C."/>
        </authorList>
    </citation>
    <scope>NUCLEOTIDE SEQUENCE [LARGE SCALE GENOMIC DNA]</scope>
    <source>
        <strain evidence="2 3">GH29-5</strain>
    </source>
</reference>
<sequence>MDSLTQIVLGIAVAEVCAGKELKNRTFLYGAILGTIPDLDVMVGKFLNPVDSVMIHRGLSHSLLFHILLSFPLGWLITRFENSKVGFRKAALMSFCCLFTHALLDWFTTWGTQLLWPLPHRFSLKTIFVIDPLYTLPFIYFLIRVWNAKETALRYKFAMKGLIVSSSYLLLSCVIKLYALHQFKEAATAQKIDYTEIIVKPSPFNLILWNANIDTKDAYLMGDYSLFDSKPITFQQYTKKPELEAQLQDNPDFEKLKKISEGWYLVTETNGTLSLNDLRFGLIDENPKAPRFAFSYQFVKGKQGLHAVEAPRERGDAKMLLSKMVTRLKGN</sequence>
<dbReference type="OrthoDB" id="9781927at2"/>
<feature type="transmembrane region" description="Helical" evidence="1">
    <location>
        <begin position="90"/>
        <end position="107"/>
    </location>
</feature>
<feature type="transmembrane region" description="Helical" evidence="1">
    <location>
        <begin position="59"/>
        <end position="78"/>
    </location>
</feature>
<dbReference type="PANTHER" id="PTHR40031:SF1">
    <property type="entry name" value="MEMBRANE-BOUND METAL-DEPENDENT HYDROLASE"/>
    <property type="match status" value="1"/>
</dbReference>
<feature type="transmembrane region" description="Helical" evidence="1">
    <location>
        <begin position="127"/>
        <end position="145"/>
    </location>
</feature>
<dbReference type="RefSeq" id="WP_026981784.1">
    <property type="nucleotide sequence ID" value="NZ_JRLW01000017.1"/>
</dbReference>
<dbReference type="AlphaFoldDB" id="A0A0A2MHW4"/>
<keyword evidence="1" id="KW-0472">Membrane</keyword>
<evidence type="ECO:0000256" key="1">
    <source>
        <dbReference type="SAM" id="Phobius"/>
    </source>
</evidence>
<protein>
    <recommendedName>
        <fullName evidence="4">Metal-dependent hydrolase</fullName>
    </recommendedName>
</protein>
<name>A0A0A2MHW4_9FLAO</name>
<keyword evidence="3" id="KW-1185">Reference proteome</keyword>
<proteinExistence type="predicted"/>
<keyword evidence="1" id="KW-1133">Transmembrane helix</keyword>
<feature type="transmembrane region" description="Helical" evidence="1">
    <location>
        <begin position="157"/>
        <end position="179"/>
    </location>
</feature>
<evidence type="ECO:0000313" key="2">
    <source>
        <dbReference type="EMBL" id="KGO87910.1"/>
    </source>
</evidence>
<dbReference type="InterPro" id="IPR007404">
    <property type="entry name" value="YdjM-like"/>
</dbReference>
<comment type="caution">
    <text evidence="2">The sequence shown here is derived from an EMBL/GenBank/DDBJ whole genome shotgun (WGS) entry which is preliminary data.</text>
</comment>
<evidence type="ECO:0000313" key="3">
    <source>
        <dbReference type="Proteomes" id="UP000030121"/>
    </source>
</evidence>
<keyword evidence="1" id="KW-0812">Transmembrane</keyword>
<dbReference type="eggNOG" id="COG1988">
    <property type="taxonomic scope" value="Bacteria"/>
</dbReference>
<gene>
    <name evidence="2" type="ORF">Q764_12235</name>
</gene>
<dbReference type="Proteomes" id="UP000030121">
    <property type="component" value="Unassembled WGS sequence"/>
</dbReference>
<organism evidence="2 3">
    <name type="scientific">Flavobacterium suncheonense GH29-5 = DSM 17707</name>
    <dbReference type="NCBI Taxonomy" id="1121899"/>
    <lineage>
        <taxon>Bacteria</taxon>
        <taxon>Pseudomonadati</taxon>
        <taxon>Bacteroidota</taxon>
        <taxon>Flavobacteriia</taxon>
        <taxon>Flavobacteriales</taxon>
        <taxon>Flavobacteriaceae</taxon>
        <taxon>Flavobacterium</taxon>
    </lineage>
</organism>